<keyword evidence="4 6" id="KW-1133">Transmembrane helix</keyword>
<dbReference type="RefSeq" id="WP_200359267.1">
    <property type="nucleotide sequence ID" value="NZ_JAENIL010000084.1"/>
</dbReference>
<protein>
    <submittedName>
        <fullName evidence="7">DUF423 domain-containing protein</fullName>
    </submittedName>
</protein>
<accession>A0A934VU41</accession>
<feature type="transmembrane region" description="Helical" evidence="6">
    <location>
        <begin position="40"/>
        <end position="58"/>
    </location>
</feature>
<name>A0A934VU41_9BACT</name>
<dbReference type="AlphaFoldDB" id="A0A934VU41"/>
<evidence type="ECO:0000313" key="7">
    <source>
        <dbReference type="EMBL" id="MBK1880373.1"/>
    </source>
</evidence>
<evidence type="ECO:0000256" key="6">
    <source>
        <dbReference type="SAM" id="Phobius"/>
    </source>
</evidence>
<gene>
    <name evidence="7" type="ORF">JIN87_26040</name>
</gene>
<evidence type="ECO:0000256" key="4">
    <source>
        <dbReference type="ARBA" id="ARBA00022989"/>
    </source>
</evidence>
<evidence type="ECO:0000256" key="5">
    <source>
        <dbReference type="ARBA" id="ARBA00023136"/>
    </source>
</evidence>
<reference evidence="7" key="1">
    <citation type="submission" date="2021-01" db="EMBL/GenBank/DDBJ databases">
        <title>Modified the classification status of verrucomicrobia.</title>
        <authorList>
            <person name="Feng X."/>
        </authorList>
    </citation>
    <scope>NUCLEOTIDE SEQUENCE</scope>
    <source>
        <strain evidence="7">KCTC 13126</strain>
    </source>
</reference>
<dbReference type="Pfam" id="PF04241">
    <property type="entry name" value="DUF423"/>
    <property type="match status" value="1"/>
</dbReference>
<dbReference type="InterPro" id="IPR006696">
    <property type="entry name" value="DUF423"/>
</dbReference>
<proteinExistence type="inferred from homology"/>
<feature type="transmembrane region" description="Helical" evidence="6">
    <location>
        <begin position="65"/>
        <end position="85"/>
    </location>
</feature>
<keyword evidence="8" id="KW-1185">Reference proteome</keyword>
<keyword evidence="3 6" id="KW-0812">Transmembrane</keyword>
<evidence type="ECO:0000256" key="3">
    <source>
        <dbReference type="ARBA" id="ARBA00022692"/>
    </source>
</evidence>
<comment type="similarity">
    <text evidence="2">Belongs to the UPF0382 family.</text>
</comment>
<dbReference type="EMBL" id="JAENIL010000084">
    <property type="protein sequence ID" value="MBK1880373.1"/>
    <property type="molecule type" value="Genomic_DNA"/>
</dbReference>
<evidence type="ECO:0000256" key="1">
    <source>
        <dbReference type="ARBA" id="ARBA00004141"/>
    </source>
</evidence>
<dbReference type="PANTHER" id="PTHR43461:SF1">
    <property type="entry name" value="TRANSMEMBRANE PROTEIN 256"/>
    <property type="match status" value="1"/>
</dbReference>
<keyword evidence="5 6" id="KW-0472">Membrane</keyword>
<evidence type="ECO:0000256" key="2">
    <source>
        <dbReference type="ARBA" id="ARBA00009694"/>
    </source>
</evidence>
<organism evidence="7 8">
    <name type="scientific">Pelagicoccus mobilis</name>
    <dbReference type="NCBI Taxonomy" id="415221"/>
    <lineage>
        <taxon>Bacteria</taxon>
        <taxon>Pseudomonadati</taxon>
        <taxon>Verrucomicrobiota</taxon>
        <taxon>Opitutia</taxon>
        <taxon>Puniceicoccales</taxon>
        <taxon>Pelagicoccaceae</taxon>
        <taxon>Pelagicoccus</taxon>
    </lineage>
</organism>
<dbReference type="Proteomes" id="UP000617628">
    <property type="component" value="Unassembled WGS sequence"/>
</dbReference>
<comment type="subcellular location">
    <subcellularLocation>
        <location evidence="1">Membrane</location>
        <topology evidence="1">Multi-pass membrane protein</topology>
    </subcellularLocation>
</comment>
<dbReference type="PANTHER" id="PTHR43461">
    <property type="entry name" value="TRANSMEMBRANE PROTEIN 256"/>
    <property type="match status" value="1"/>
</dbReference>
<comment type="caution">
    <text evidence="7">The sequence shown here is derived from an EMBL/GenBank/DDBJ whole genome shotgun (WGS) entry which is preliminary data.</text>
</comment>
<sequence length="116" mass="12320">MNKLTLACLFAASGIGFGAFGAHGLEDKLVANDSVSTWDTAVLYHLIHAVALFVLAAVDSLKSKWSYTLMSIGILLFSGSLYALALTKIGIFGPITPLGGLAFIAGWITLIFENKR</sequence>
<feature type="transmembrane region" description="Helical" evidence="6">
    <location>
        <begin position="91"/>
        <end position="112"/>
    </location>
</feature>
<dbReference type="GO" id="GO:0016020">
    <property type="term" value="C:membrane"/>
    <property type="evidence" value="ECO:0007669"/>
    <property type="project" value="UniProtKB-SubCell"/>
</dbReference>
<evidence type="ECO:0000313" key="8">
    <source>
        <dbReference type="Proteomes" id="UP000617628"/>
    </source>
</evidence>